<comment type="caution">
    <text evidence="4">Lacks conserved residue(s) required for the propagation of feature annotation.</text>
</comment>
<evidence type="ECO:0000313" key="7">
    <source>
        <dbReference type="EMBL" id="AFG38378.1"/>
    </source>
</evidence>
<dbReference type="PROSITE" id="PS51635">
    <property type="entry name" value="PNPLA"/>
    <property type="match status" value="1"/>
</dbReference>
<accession>H9ULI5</accession>
<feature type="short sequence motif" description="GXSXG" evidence="4">
    <location>
        <begin position="54"/>
        <end position="58"/>
    </location>
</feature>
<evidence type="ECO:0000256" key="5">
    <source>
        <dbReference type="SAM" id="Phobius"/>
    </source>
</evidence>
<dbReference type="SUPFAM" id="SSF52151">
    <property type="entry name" value="FabD/lysophospholipase-like"/>
    <property type="match status" value="1"/>
</dbReference>
<evidence type="ECO:0000259" key="6">
    <source>
        <dbReference type="PROSITE" id="PS51635"/>
    </source>
</evidence>
<dbReference type="EMBL" id="CP003282">
    <property type="protein sequence ID" value="AFG38378.1"/>
    <property type="molecule type" value="Genomic_DNA"/>
</dbReference>
<keyword evidence="5" id="KW-0472">Membrane</keyword>
<keyword evidence="3 4" id="KW-0443">Lipid metabolism</keyword>
<proteinExistence type="predicted"/>
<keyword evidence="1 4" id="KW-0378">Hydrolase</keyword>
<reference evidence="8" key="1">
    <citation type="journal article" date="2013" name="Stand. Genomic Sci.">
        <title>Complete genome sequence of the halophilic bacterium Spirochaeta africana type strain (Z-7692(T)) from the alkaline Lake Magadi in the East African Rift.</title>
        <authorList>
            <person name="Liolos K."/>
            <person name="Abt B."/>
            <person name="Scheuner C."/>
            <person name="Teshima H."/>
            <person name="Held B."/>
            <person name="Lapidus A."/>
            <person name="Nolan M."/>
            <person name="Lucas S."/>
            <person name="Deshpande S."/>
            <person name="Cheng J.F."/>
            <person name="Tapia R."/>
            <person name="Goodwin L.A."/>
            <person name="Pitluck S."/>
            <person name="Pagani I."/>
            <person name="Ivanova N."/>
            <person name="Mavromatis K."/>
            <person name="Mikhailova N."/>
            <person name="Huntemann M."/>
            <person name="Pati A."/>
            <person name="Chen A."/>
            <person name="Palaniappan K."/>
            <person name="Land M."/>
            <person name="Rohde M."/>
            <person name="Tindall B.J."/>
            <person name="Detter J.C."/>
            <person name="Goker M."/>
            <person name="Bristow J."/>
            <person name="Eisen J.A."/>
            <person name="Markowitz V."/>
            <person name="Hugenholtz P."/>
            <person name="Woyke T."/>
            <person name="Klenk H.P."/>
            <person name="Kyrpides N.C."/>
        </authorList>
    </citation>
    <scope>NUCLEOTIDE SEQUENCE</scope>
    <source>
        <strain evidence="8">ATCC 700263 / DSM 8902 / Z-7692</strain>
    </source>
</reference>
<dbReference type="HOGENOM" id="CLU_047251_4_2_12"/>
<feature type="domain" description="PNPLA" evidence="6">
    <location>
        <begin position="23"/>
        <end position="181"/>
    </location>
</feature>
<dbReference type="GO" id="GO:0016042">
    <property type="term" value="P:lipid catabolic process"/>
    <property type="evidence" value="ECO:0007669"/>
    <property type="project" value="UniProtKB-UniRule"/>
</dbReference>
<feature type="transmembrane region" description="Helical" evidence="5">
    <location>
        <begin position="21"/>
        <end position="41"/>
    </location>
</feature>
<organism evidence="7 8">
    <name type="scientific">Spirochaeta africana (strain ATCC 700263 / DSM 8902 / Z-7692)</name>
    <dbReference type="NCBI Taxonomy" id="889378"/>
    <lineage>
        <taxon>Bacteria</taxon>
        <taxon>Pseudomonadati</taxon>
        <taxon>Spirochaetota</taxon>
        <taxon>Spirochaetia</taxon>
        <taxon>Spirochaetales</taxon>
        <taxon>Spirochaetaceae</taxon>
        <taxon>Spirochaeta</taxon>
    </lineage>
</organism>
<dbReference type="Pfam" id="PF01734">
    <property type="entry name" value="Patatin"/>
    <property type="match status" value="1"/>
</dbReference>
<dbReference type="eggNOG" id="COG1752">
    <property type="taxonomic scope" value="Bacteria"/>
</dbReference>
<dbReference type="PANTHER" id="PTHR14226">
    <property type="entry name" value="NEUROPATHY TARGET ESTERASE/SWISS CHEESE D.MELANOGASTER"/>
    <property type="match status" value="1"/>
</dbReference>
<feature type="short sequence motif" description="DGA/G" evidence="4">
    <location>
        <begin position="168"/>
        <end position="170"/>
    </location>
</feature>
<dbReference type="Proteomes" id="UP000007383">
    <property type="component" value="Chromosome"/>
</dbReference>
<dbReference type="GO" id="GO:0016787">
    <property type="term" value="F:hydrolase activity"/>
    <property type="evidence" value="ECO:0007669"/>
    <property type="project" value="UniProtKB-UniRule"/>
</dbReference>
<dbReference type="Gene3D" id="3.40.1090.10">
    <property type="entry name" value="Cytosolic phospholipase A2 catalytic domain"/>
    <property type="match status" value="2"/>
</dbReference>
<dbReference type="OrthoDB" id="9770965at2"/>
<dbReference type="PATRIC" id="fig|889378.3.peg.2320"/>
<sequence>MKIWKSSGSYRTRKIRRHRKIGLALGGGAVLGAAHVGALRALDEQQLTIHCVAGTSIGAFVGALYAFGKSWQEIDEIARDLTWLQAARLKVTKTGILSNEQLGKFVRSLLGDVTFAEARIPLAMIATDIGSGERIVLREGDVAEAVMASTCIPGIFSPVEIDGRMLVDGGICENVPVSVLPELGAEQTIAVDLIANHSLRRPENIVEVLINSFDFALSNASRTSIEAADLLIAPHLQGYNAIDVKQIPQLIEQGYADAAQLLRRSVK</sequence>
<feature type="active site" description="Proton acceptor" evidence="4">
    <location>
        <position position="168"/>
    </location>
</feature>
<evidence type="ECO:0000256" key="4">
    <source>
        <dbReference type="PROSITE-ProRule" id="PRU01161"/>
    </source>
</evidence>
<dbReference type="KEGG" id="sfc:Spiaf_2346"/>
<keyword evidence="5" id="KW-1133">Transmembrane helix</keyword>
<dbReference type="InterPro" id="IPR050301">
    <property type="entry name" value="NTE"/>
</dbReference>
<keyword evidence="5" id="KW-0812">Transmembrane</keyword>
<dbReference type="AlphaFoldDB" id="H9ULI5"/>
<feature type="active site" description="Nucleophile" evidence="4">
    <location>
        <position position="56"/>
    </location>
</feature>
<evidence type="ECO:0000256" key="1">
    <source>
        <dbReference type="ARBA" id="ARBA00022801"/>
    </source>
</evidence>
<feature type="transmembrane region" description="Helical" evidence="5">
    <location>
        <begin position="47"/>
        <end position="67"/>
    </location>
</feature>
<dbReference type="CDD" id="cd07205">
    <property type="entry name" value="Pat_PNPLA6_PNPLA7_NTE1_like"/>
    <property type="match status" value="1"/>
</dbReference>
<keyword evidence="8" id="KW-1185">Reference proteome</keyword>
<dbReference type="PANTHER" id="PTHR14226:SF29">
    <property type="entry name" value="NEUROPATHY TARGET ESTERASE SWS"/>
    <property type="match status" value="1"/>
</dbReference>
<dbReference type="STRING" id="889378.Spiaf_2346"/>
<dbReference type="InterPro" id="IPR016035">
    <property type="entry name" value="Acyl_Trfase/lysoPLipase"/>
</dbReference>
<evidence type="ECO:0000256" key="2">
    <source>
        <dbReference type="ARBA" id="ARBA00022963"/>
    </source>
</evidence>
<protein>
    <submittedName>
        <fullName evidence="7">Putative esterase of the alpha-beta hydrolase superfamily</fullName>
    </submittedName>
</protein>
<gene>
    <name evidence="7" type="ordered locus">Spiaf_2346</name>
</gene>
<dbReference type="InterPro" id="IPR002641">
    <property type="entry name" value="PNPLA_dom"/>
</dbReference>
<keyword evidence="2 4" id="KW-0442">Lipid degradation</keyword>
<evidence type="ECO:0000313" key="8">
    <source>
        <dbReference type="Proteomes" id="UP000007383"/>
    </source>
</evidence>
<name>H9ULI5_SPIAZ</name>
<evidence type="ECO:0000256" key="3">
    <source>
        <dbReference type="ARBA" id="ARBA00023098"/>
    </source>
</evidence>
<dbReference type="RefSeq" id="WP_014456360.1">
    <property type="nucleotide sequence ID" value="NC_017098.1"/>
</dbReference>